<dbReference type="Gene3D" id="1.10.240.10">
    <property type="entry name" value="Tyrosyl-Transfer RNA Synthetase"/>
    <property type="match status" value="1"/>
</dbReference>
<dbReference type="RefSeq" id="WP_025227873.1">
    <property type="nucleotide sequence ID" value="NZ_CP007139.1"/>
</dbReference>
<dbReference type="GO" id="GO:0006436">
    <property type="term" value="P:tryptophanyl-tRNA aminoacylation"/>
    <property type="evidence" value="ECO:0007669"/>
    <property type="project" value="UniProtKB-UniRule"/>
</dbReference>
<evidence type="ECO:0000256" key="1">
    <source>
        <dbReference type="ARBA" id="ARBA00005594"/>
    </source>
</evidence>
<evidence type="ECO:0000256" key="2">
    <source>
        <dbReference type="ARBA" id="ARBA00013161"/>
    </source>
</evidence>
<gene>
    <name evidence="11" type="ORF">OP10G_0083</name>
</gene>
<dbReference type="Proteomes" id="UP000027982">
    <property type="component" value="Chromosome"/>
</dbReference>
<keyword evidence="12" id="KW-1185">Reference proteome</keyword>
<comment type="catalytic activity">
    <reaction evidence="8">
        <text>tRNA(Trp) + L-tryptophan + ATP = L-tryptophyl-tRNA(Trp) + AMP + diphosphate + H(+)</text>
        <dbReference type="Rhea" id="RHEA:24080"/>
        <dbReference type="Rhea" id="RHEA-COMP:9671"/>
        <dbReference type="Rhea" id="RHEA-COMP:9705"/>
        <dbReference type="ChEBI" id="CHEBI:15378"/>
        <dbReference type="ChEBI" id="CHEBI:30616"/>
        <dbReference type="ChEBI" id="CHEBI:33019"/>
        <dbReference type="ChEBI" id="CHEBI:57912"/>
        <dbReference type="ChEBI" id="CHEBI:78442"/>
        <dbReference type="ChEBI" id="CHEBI:78535"/>
        <dbReference type="ChEBI" id="CHEBI:456215"/>
        <dbReference type="EC" id="6.1.1.2"/>
    </reaction>
</comment>
<dbReference type="InterPro" id="IPR050203">
    <property type="entry name" value="Trp-tRNA_synthetase"/>
</dbReference>
<dbReference type="Pfam" id="PF00579">
    <property type="entry name" value="tRNA-synt_1b"/>
    <property type="match status" value="1"/>
</dbReference>
<dbReference type="GO" id="GO:0005524">
    <property type="term" value="F:ATP binding"/>
    <property type="evidence" value="ECO:0007669"/>
    <property type="project" value="UniProtKB-KW"/>
</dbReference>
<reference evidence="11 12" key="1">
    <citation type="journal article" date="2014" name="PLoS ONE">
        <title>The first complete genome sequence of the class fimbriimonadia in the phylum armatimonadetes.</title>
        <authorList>
            <person name="Hu Z.Y."/>
            <person name="Wang Y.Z."/>
            <person name="Im W.T."/>
            <person name="Wang S.Y."/>
            <person name="Zhao G.P."/>
            <person name="Zheng H.J."/>
            <person name="Quan Z.X."/>
        </authorList>
    </citation>
    <scope>NUCLEOTIDE SEQUENCE [LARGE SCALE GENOMIC DNA]</scope>
    <source>
        <strain evidence="11">Gsoil 348</strain>
    </source>
</reference>
<evidence type="ECO:0000313" key="11">
    <source>
        <dbReference type="EMBL" id="AIE83451.1"/>
    </source>
</evidence>
<keyword evidence="4 10" id="KW-0547">Nucleotide-binding</keyword>
<dbReference type="InterPro" id="IPR002306">
    <property type="entry name" value="Trp-tRNA-ligase"/>
</dbReference>
<keyword evidence="7 10" id="KW-0030">Aminoacyl-tRNA synthetase</keyword>
<dbReference type="PANTHER" id="PTHR43766">
    <property type="entry name" value="TRYPTOPHAN--TRNA LIGASE, MITOCHONDRIAL"/>
    <property type="match status" value="1"/>
</dbReference>
<keyword evidence="5 10" id="KW-0067">ATP-binding</keyword>
<keyword evidence="3 10" id="KW-0436">Ligase</keyword>
<dbReference type="PRINTS" id="PR01039">
    <property type="entry name" value="TRNASYNTHTRP"/>
</dbReference>
<evidence type="ECO:0000313" key="12">
    <source>
        <dbReference type="Proteomes" id="UP000027982"/>
    </source>
</evidence>
<evidence type="ECO:0000256" key="10">
    <source>
        <dbReference type="RuleBase" id="RU363036"/>
    </source>
</evidence>
<dbReference type="InterPro" id="IPR014729">
    <property type="entry name" value="Rossmann-like_a/b/a_fold"/>
</dbReference>
<dbReference type="STRING" id="661478.OP10G_0083"/>
<dbReference type="GO" id="GO:0005829">
    <property type="term" value="C:cytosol"/>
    <property type="evidence" value="ECO:0007669"/>
    <property type="project" value="TreeGrafter"/>
</dbReference>
<dbReference type="SUPFAM" id="SSF52374">
    <property type="entry name" value="Nucleotidylyl transferase"/>
    <property type="match status" value="1"/>
</dbReference>
<sequence length="331" mass="37744">MTTSKRILSGMRSSNPRLHIGNYEGALRNWVDLQEQGYHMFCMVADWHALTTMYENAGEVSRNAREVAKDYVAAGIDPVRSPVFIQSHVKEHAELHMLLSMITPLGWLERTPTYKEKQADLGSAEREPYGLLGYPVLQTADILLYKPYGVPVGRDQAPHLEIGNDIGQRFNRLYNVEVFPEYKYLIPQDETRAKLPGLDMRKMSKSYDNCIYLSDTEDQTAEKIKSAFTTPTKIRKTDPGIPEGCAVCQYLKVYSPTWQTQWQEDRDGLRGCMQNKKECTEAINEYFRPMRQRRAQLDDATIEGILADGAIRAREVAQATMSEVRAAMGIY</sequence>
<evidence type="ECO:0000256" key="8">
    <source>
        <dbReference type="ARBA" id="ARBA00049929"/>
    </source>
</evidence>
<keyword evidence="6 10" id="KW-0648">Protein biosynthesis</keyword>
<organism evidence="11 12">
    <name type="scientific">Fimbriimonas ginsengisoli Gsoil 348</name>
    <dbReference type="NCBI Taxonomy" id="661478"/>
    <lineage>
        <taxon>Bacteria</taxon>
        <taxon>Bacillati</taxon>
        <taxon>Armatimonadota</taxon>
        <taxon>Fimbriimonadia</taxon>
        <taxon>Fimbriimonadales</taxon>
        <taxon>Fimbriimonadaceae</taxon>
        <taxon>Fimbriimonas</taxon>
    </lineage>
</organism>
<dbReference type="GO" id="GO:0004830">
    <property type="term" value="F:tryptophan-tRNA ligase activity"/>
    <property type="evidence" value="ECO:0007669"/>
    <property type="project" value="UniProtKB-UniRule"/>
</dbReference>
<dbReference type="InterPro" id="IPR002305">
    <property type="entry name" value="aa-tRNA-synth_Ic"/>
</dbReference>
<evidence type="ECO:0000256" key="9">
    <source>
        <dbReference type="NCBIfam" id="TIGR00233"/>
    </source>
</evidence>
<dbReference type="HOGENOM" id="CLU_029244_0_0_0"/>
<proteinExistence type="inferred from homology"/>
<dbReference type="FunFam" id="1.10.240.10:FF:000005">
    <property type="entry name" value="Tryptophan--tRNA ligase"/>
    <property type="match status" value="1"/>
</dbReference>
<dbReference type="Gene3D" id="3.40.50.620">
    <property type="entry name" value="HUPs"/>
    <property type="match status" value="1"/>
</dbReference>
<evidence type="ECO:0000256" key="4">
    <source>
        <dbReference type="ARBA" id="ARBA00022741"/>
    </source>
</evidence>
<name>A0A068NIV1_FIMGI</name>
<comment type="similarity">
    <text evidence="1 10">Belongs to the class-I aminoacyl-tRNA synthetase family.</text>
</comment>
<protein>
    <recommendedName>
        <fullName evidence="2 9">Tryptophan--tRNA ligase</fullName>
        <ecNumber evidence="2 9">6.1.1.2</ecNumber>
    </recommendedName>
</protein>
<evidence type="ECO:0000256" key="5">
    <source>
        <dbReference type="ARBA" id="ARBA00022840"/>
    </source>
</evidence>
<dbReference type="AlphaFoldDB" id="A0A068NIV1"/>
<dbReference type="NCBIfam" id="TIGR00233">
    <property type="entry name" value="trpS"/>
    <property type="match status" value="1"/>
</dbReference>
<dbReference type="CDD" id="cd00806">
    <property type="entry name" value="TrpRS_core"/>
    <property type="match status" value="1"/>
</dbReference>
<dbReference type="OrthoDB" id="9801042at2"/>
<evidence type="ECO:0000256" key="6">
    <source>
        <dbReference type="ARBA" id="ARBA00022917"/>
    </source>
</evidence>
<dbReference type="eggNOG" id="COG0180">
    <property type="taxonomic scope" value="Bacteria"/>
</dbReference>
<dbReference type="EC" id="6.1.1.2" evidence="2 9"/>
<accession>A0A068NIV1</accession>
<evidence type="ECO:0000256" key="3">
    <source>
        <dbReference type="ARBA" id="ARBA00022598"/>
    </source>
</evidence>
<evidence type="ECO:0000256" key="7">
    <source>
        <dbReference type="ARBA" id="ARBA00023146"/>
    </source>
</evidence>
<dbReference type="PANTHER" id="PTHR43766:SF1">
    <property type="entry name" value="TRYPTOPHAN--TRNA LIGASE, MITOCHONDRIAL"/>
    <property type="match status" value="1"/>
</dbReference>
<dbReference type="KEGG" id="fgi:OP10G_0083"/>
<dbReference type="EMBL" id="CP007139">
    <property type="protein sequence ID" value="AIE83451.1"/>
    <property type="molecule type" value="Genomic_DNA"/>
</dbReference>